<dbReference type="EMBL" id="BAABDC010000004">
    <property type="protein sequence ID" value="GAA3711304.1"/>
    <property type="molecule type" value="Genomic_DNA"/>
</dbReference>
<proteinExistence type="predicted"/>
<feature type="chain" id="PRO_5047438347" evidence="1">
    <location>
        <begin position="30"/>
        <end position="140"/>
    </location>
</feature>
<accession>A0ABP7DWS0</accession>
<comment type="caution">
    <text evidence="2">The sequence shown here is derived from an EMBL/GenBank/DDBJ whole genome shotgun (WGS) entry which is preliminary data.</text>
</comment>
<sequence length="140" mass="14433">MRSVLGRRIIATTVLATTLLVAGCSTSPASQDLCANAKNLTSAVDEMRALKPDGSKLDALSAKVDAALARLDQFQAVSEGRFDTAVSTLRANLEGFKQTLAAAGNEAFTAAAPQLTASLKDISTAYAALNESLATQCKAA</sequence>
<dbReference type="Proteomes" id="UP001501468">
    <property type="component" value="Unassembled WGS sequence"/>
</dbReference>
<name>A0ABP7DWS0_9MICO</name>
<organism evidence="2 3">
    <name type="scientific">Terrabacter ginsenosidimutans</name>
    <dbReference type="NCBI Taxonomy" id="490575"/>
    <lineage>
        <taxon>Bacteria</taxon>
        <taxon>Bacillati</taxon>
        <taxon>Actinomycetota</taxon>
        <taxon>Actinomycetes</taxon>
        <taxon>Micrococcales</taxon>
        <taxon>Intrasporangiaceae</taxon>
        <taxon>Terrabacter</taxon>
    </lineage>
</organism>
<dbReference type="RefSeq" id="WP_344948130.1">
    <property type="nucleotide sequence ID" value="NZ_BAABDC010000004.1"/>
</dbReference>
<evidence type="ECO:0000256" key="1">
    <source>
        <dbReference type="SAM" id="SignalP"/>
    </source>
</evidence>
<dbReference type="PROSITE" id="PS51257">
    <property type="entry name" value="PROKAR_LIPOPROTEIN"/>
    <property type="match status" value="1"/>
</dbReference>
<evidence type="ECO:0000313" key="3">
    <source>
        <dbReference type="Proteomes" id="UP001501468"/>
    </source>
</evidence>
<keyword evidence="1" id="KW-0732">Signal</keyword>
<keyword evidence="3" id="KW-1185">Reference proteome</keyword>
<protein>
    <submittedName>
        <fullName evidence="2">Uncharacterized protein</fullName>
    </submittedName>
</protein>
<evidence type="ECO:0000313" key="2">
    <source>
        <dbReference type="EMBL" id="GAA3711304.1"/>
    </source>
</evidence>
<reference evidence="3" key="1">
    <citation type="journal article" date="2019" name="Int. J. Syst. Evol. Microbiol.">
        <title>The Global Catalogue of Microorganisms (GCM) 10K type strain sequencing project: providing services to taxonomists for standard genome sequencing and annotation.</title>
        <authorList>
            <consortium name="The Broad Institute Genomics Platform"/>
            <consortium name="The Broad Institute Genome Sequencing Center for Infectious Disease"/>
            <person name="Wu L."/>
            <person name="Ma J."/>
        </authorList>
    </citation>
    <scope>NUCLEOTIDE SEQUENCE [LARGE SCALE GENOMIC DNA]</scope>
    <source>
        <strain evidence="3">JCM 17125</strain>
    </source>
</reference>
<feature type="signal peptide" evidence="1">
    <location>
        <begin position="1"/>
        <end position="29"/>
    </location>
</feature>
<gene>
    <name evidence="2" type="ORF">GCM10022399_30110</name>
</gene>